<proteinExistence type="predicted"/>
<dbReference type="Gene3D" id="3.20.20.80">
    <property type="entry name" value="Glycosidases"/>
    <property type="match status" value="1"/>
</dbReference>
<name>K6H4Z9_9BACT</name>
<sequence length="343" mass="40333">MWYKETIVYELHVRSFADGDGDGVGDFAGLIDRLDYLERLGVGALWLQPFYPSPLRDDGYDIADYRDIHPAYGDLRDFRRFLREAHKRGLRVITELVLNHTSDQHPWFQRARQAKPGSPARDFYVWSDTPEKYRQARIIFKDFENSNWAFDPVAKAYYWHRFYAHQPDLNYDNPAVRQAMLKVVDFWLAMGVDGLRLDAVPYLFERPATNCENLPETHAFLKDLRAHVDERFPGRMLLAEANQWPEDAVAYFGDGDECHMAFHFPVMPRIFMALWSEDRYPVIDIMEQTPAIPESCQWALFLRNHDELTLEMVSDEERDAMYRAYARDAQARINLGIRRRLAP</sequence>
<accession>K6H4Z9</accession>
<dbReference type="SMART" id="SM00642">
    <property type="entry name" value="Aamy"/>
    <property type="match status" value="1"/>
</dbReference>
<dbReference type="AlphaFoldDB" id="K6H4Z9"/>
<dbReference type="CDD" id="cd11334">
    <property type="entry name" value="AmyAc_TreS"/>
    <property type="match status" value="1"/>
</dbReference>
<evidence type="ECO:0000313" key="3">
    <source>
        <dbReference type="Proteomes" id="UP000006272"/>
    </source>
</evidence>
<gene>
    <name evidence="2" type="ORF">B193_3767</name>
</gene>
<protein>
    <submittedName>
        <fullName evidence="2">Glycosidase</fullName>
    </submittedName>
</protein>
<dbReference type="GO" id="GO:0005975">
    <property type="term" value="P:carbohydrate metabolic process"/>
    <property type="evidence" value="ECO:0007669"/>
    <property type="project" value="InterPro"/>
</dbReference>
<dbReference type="Proteomes" id="UP000006272">
    <property type="component" value="Unassembled WGS sequence"/>
</dbReference>
<dbReference type="GO" id="GO:0016798">
    <property type="term" value="F:hydrolase activity, acting on glycosyl bonds"/>
    <property type="evidence" value="ECO:0007669"/>
    <property type="project" value="UniProtKB-KW"/>
</dbReference>
<dbReference type="SUPFAM" id="SSF51445">
    <property type="entry name" value="(Trans)glycosidases"/>
    <property type="match status" value="1"/>
</dbReference>
<comment type="caution">
    <text evidence="2">The sequence shown here is derived from an EMBL/GenBank/DDBJ whole genome shotgun (WGS) entry which is preliminary data.</text>
</comment>
<evidence type="ECO:0000259" key="1">
    <source>
        <dbReference type="SMART" id="SM00642"/>
    </source>
</evidence>
<organism evidence="2 3">
    <name type="scientific">Solidesulfovibrio magneticus str. Maddingley MBC34</name>
    <dbReference type="NCBI Taxonomy" id="1206767"/>
    <lineage>
        <taxon>Bacteria</taxon>
        <taxon>Pseudomonadati</taxon>
        <taxon>Thermodesulfobacteriota</taxon>
        <taxon>Desulfovibrionia</taxon>
        <taxon>Desulfovibrionales</taxon>
        <taxon>Desulfovibrionaceae</taxon>
        <taxon>Solidesulfovibrio</taxon>
    </lineage>
</organism>
<feature type="non-terminal residue" evidence="2">
    <location>
        <position position="343"/>
    </location>
</feature>
<reference evidence="2 3" key="1">
    <citation type="submission" date="2012-07" db="EMBL/GenBank/DDBJ databases">
        <title>Draft genome sequence of Desulfovibrio magneticus str. Maddingley MBC34 obtained from a metagenomic sequence of a methanogenic enrichment isolated from coal-seam formation water in Victoria, Australia.</title>
        <authorList>
            <person name="Greenfield P."/>
            <person name="Hendry P."/>
            <person name="Li D."/>
            <person name="Rosewarne C.P."/>
            <person name="Tran-Dinh N."/>
            <person name="Elbourne L.D.H."/>
            <person name="Paulsen I.T."/>
            <person name="Midgley D.J."/>
        </authorList>
    </citation>
    <scope>NUCLEOTIDE SEQUENCE [LARGE SCALE GENOMIC DNA]</scope>
    <source>
        <strain evidence="3">Maddingley MBC34</strain>
    </source>
</reference>
<dbReference type="PANTHER" id="PTHR10357:SF219">
    <property type="entry name" value="MALTOSE ALPHA-D-GLUCOSYLTRANSFERASE"/>
    <property type="match status" value="1"/>
</dbReference>
<evidence type="ECO:0000313" key="2">
    <source>
        <dbReference type="EMBL" id="EKO37553.1"/>
    </source>
</evidence>
<keyword evidence="2" id="KW-0378">Hydrolase</keyword>
<dbReference type="EMBL" id="ALAO01000397">
    <property type="protein sequence ID" value="EKO37553.1"/>
    <property type="molecule type" value="Genomic_DNA"/>
</dbReference>
<dbReference type="InterPro" id="IPR017853">
    <property type="entry name" value="GH"/>
</dbReference>
<feature type="domain" description="Glycosyl hydrolase family 13 catalytic" evidence="1">
    <location>
        <begin position="10"/>
        <end position="338"/>
    </location>
</feature>
<keyword evidence="2" id="KW-0326">Glycosidase</keyword>
<dbReference type="InterPro" id="IPR045857">
    <property type="entry name" value="O16G_dom_2"/>
</dbReference>
<dbReference type="InterPro" id="IPR006047">
    <property type="entry name" value="GH13_cat_dom"/>
</dbReference>
<dbReference type="PANTHER" id="PTHR10357">
    <property type="entry name" value="ALPHA-AMYLASE FAMILY MEMBER"/>
    <property type="match status" value="1"/>
</dbReference>
<dbReference type="Pfam" id="PF00128">
    <property type="entry name" value="Alpha-amylase"/>
    <property type="match status" value="1"/>
</dbReference>
<dbReference type="Gene3D" id="3.90.400.10">
    <property type="entry name" value="Oligo-1,6-glucosidase, Domain 2"/>
    <property type="match status" value="1"/>
</dbReference>